<reference evidence="1 2" key="1">
    <citation type="journal article" date="2019" name="ISME J.">
        <title>Genome analyses of uncultured TG2/ZB3 bacteria in 'Margulisbacteria' specifically attached to ectosymbiotic spirochetes of protists in the termite gut.</title>
        <authorList>
            <person name="Utami Y.D."/>
            <person name="Kuwahara H."/>
            <person name="Igai K."/>
            <person name="Murakami T."/>
            <person name="Sugaya K."/>
            <person name="Morikawa T."/>
            <person name="Nagura Y."/>
            <person name="Yuki M."/>
            <person name="Deevong P."/>
            <person name="Inoue T."/>
            <person name="Kihara K."/>
            <person name="Lo N."/>
            <person name="Yamada A."/>
            <person name="Ohkuma M."/>
            <person name="Hongoh Y."/>
        </authorList>
    </citation>
    <scope>NUCLEOTIDE SEQUENCE [LARGE SCALE GENOMIC DNA]</scope>
    <source>
        <strain evidence="1">NkOx7-01</strain>
    </source>
</reference>
<comment type="caution">
    <text evidence="1">The sequence shown here is derived from an EMBL/GenBank/DDBJ whole genome shotgun (WGS) entry which is preliminary data.</text>
</comment>
<dbReference type="EMBL" id="BGZN01000175">
    <property type="protein sequence ID" value="GBR75160.1"/>
    <property type="molecule type" value="Genomic_DNA"/>
</dbReference>
<protein>
    <submittedName>
        <fullName evidence="1">Uncharacterized protein</fullName>
    </submittedName>
</protein>
<dbReference type="Proteomes" id="UP000269352">
    <property type="component" value="Unassembled WGS sequence"/>
</dbReference>
<accession>A0A388TDX6</accession>
<organism evidence="1 2">
    <name type="scientific">Termititenax aidoneus</name>
    <dbReference type="NCBI Taxonomy" id="2218524"/>
    <lineage>
        <taxon>Bacteria</taxon>
        <taxon>Bacillati</taxon>
        <taxon>Candidatus Margulisiibacteriota</taxon>
        <taxon>Candidatus Termititenacia</taxon>
        <taxon>Candidatus Termititenacales</taxon>
        <taxon>Candidatus Termititenacaceae</taxon>
        <taxon>Candidatus Termititenax</taxon>
    </lineage>
</organism>
<sequence length="80" mass="9210">MEWEDIKACTLCGKPRKEILVLTQVGLNMHSRYQREDDTFENMNGLQKQTAEFFCEDCFSAFVQKMESLAAERQAAQTAV</sequence>
<proteinExistence type="predicted"/>
<evidence type="ECO:0000313" key="1">
    <source>
        <dbReference type="EMBL" id="GBR75160.1"/>
    </source>
</evidence>
<evidence type="ECO:0000313" key="2">
    <source>
        <dbReference type="Proteomes" id="UP000269352"/>
    </source>
</evidence>
<gene>
    <name evidence="1" type="ORF">NO1_2199</name>
</gene>
<dbReference type="AlphaFoldDB" id="A0A388TDX6"/>
<keyword evidence="2" id="KW-1185">Reference proteome</keyword>
<name>A0A388TDX6_TERA1</name>